<reference evidence="1" key="2">
    <citation type="submission" date="2014-07" db="EMBL/GenBank/DDBJ databases">
        <authorList>
            <person name="Hull J."/>
        </authorList>
    </citation>
    <scope>NUCLEOTIDE SEQUENCE</scope>
</reference>
<feature type="non-terminal residue" evidence="1">
    <location>
        <position position="126"/>
    </location>
</feature>
<dbReference type="EMBL" id="GBHO01037986">
    <property type="protein sequence ID" value="JAG05618.1"/>
    <property type="molecule type" value="Transcribed_RNA"/>
</dbReference>
<dbReference type="Gene3D" id="2.40.70.10">
    <property type="entry name" value="Acid Proteases"/>
    <property type="match status" value="1"/>
</dbReference>
<gene>
    <name evidence="1" type="primary">Flnc</name>
    <name evidence="1" type="ORF">CM83_105481</name>
</gene>
<proteinExistence type="predicted"/>
<dbReference type="GO" id="GO:0004190">
    <property type="term" value="F:aspartic-type endopeptidase activity"/>
    <property type="evidence" value="ECO:0007669"/>
    <property type="project" value="InterPro"/>
</dbReference>
<evidence type="ECO:0000313" key="1">
    <source>
        <dbReference type="EMBL" id="JAG05618.1"/>
    </source>
</evidence>
<dbReference type="PROSITE" id="PS00141">
    <property type="entry name" value="ASP_PROTEASE"/>
    <property type="match status" value="1"/>
</dbReference>
<protein>
    <submittedName>
        <fullName evidence="1">Filamin-C</fullName>
    </submittedName>
</protein>
<name>A0A0A9WGL6_LYGHE</name>
<accession>A0A0A9WGL6</accession>
<organism evidence="1">
    <name type="scientific">Lygus hesperus</name>
    <name type="common">Western plant bug</name>
    <dbReference type="NCBI Taxonomy" id="30085"/>
    <lineage>
        <taxon>Eukaryota</taxon>
        <taxon>Metazoa</taxon>
        <taxon>Ecdysozoa</taxon>
        <taxon>Arthropoda</taxon>
        <taxon>Hexapoda</taxon>
        <taxon>Insecta</taxon>
        <taxon>Pterygota</taxon>
        <taxon>Neoptera</taxon>
        <taxon>Paraneoptera</taxon>
        <taxon>Hemiptera</taxon>
        <taxon>Heteroptera</taxon>
        <taxon>Panheteroptera</taxon>
        <taxon>Cimicomorpha</taxon>
        <taxon>Miridae</taxon>
        <taxon>Mirini</taxon>
        <taxon>Lygus</taxon>
    </lineage>
</organism>
<sequence length="126" mass="13153">PRSECPAQTAKCKVCSKIGHYAIVCRSANLHTSAISQQEIEVDQSSSASIVAAAAPGLRKTTVVARVNGFQADCLIDTGSSDSYINLAFALANKLPLQLANSSVSMASSSLHATVRKSCSVTLELL</sequence>
<dbReference type="SUPFAM" id="SSF50630">
    <property type="entry name" value="Acid proteases"/>
    <property type="match status" value="1"/>
</dbReference>
<dbReference type="InterPro" id="IPR001969">
    <property type="entry name" value="Aspartic_peptidase_AS"/>
</dbReference>
<dbReference type="AlphaFoldDB" id="A0A0A9WGL6"/>
<dbReference type="InterPro" id="IPR021109">
    <property type="entry name" value="Peptidase_aspartic_dom_sf"/>
</dbReference>
<dbReference type="GO" id="GO:0006508">
    <property type="term" value="P:proteolysis"/>
    <property type="evidence" value="ECO:0007669"/>
    <property type="project" value="InterPro"/>
</dbReference>
<reference evidence="1" key="1">
    <citation type="journal article" date="2014" name="PLoS ONE">
        <title>Transcriptome-Based Identification of ABC Transporters in the Western Tarnished Plant Bug Lygus hesperus.</title>
        <authorList>
            <person name="Hull J.J."/>
            <person name="Chaney K."/>
            <person name="Geib S.M."/>
            <person name="Fabrick J.A."/>
            <person name="Brent C.S."/>
            <person name="Walsh D."/>
            <person name="Lavine L.C."/>
        </authorList>
    </citation>
    <scope>NUCLEOTIDE SEQUENCE</scope>
</reference>
<feature type="non-terminal residue" evidence="1">
    <location>
        <position position="1"/>
    </location>
</feature>